<dbReference type="InterPro" id="IPR011545">
    <property type="entry name" value="DEAD/DEAH_box_helicase_dom"/>
</dbReference>
<dbReference type="GO" id="GO:0005524">
    <property type="term" value="F:ATP binding"/>
    <property type="evidence" value="ECO:0007669"/>
    <property type="project" value="InterPro"/>
</dbReference>
<dbReference type="Gramene" id="AUR62022917-RA">
    <property type="protein sequence ID" value="AUR62022917-RA:cds"/>
    <property type="gene ID" value="AUR62022917"/>
</dbReference>
<organism evidence="4 5">
    <name type="scientific">Chenopodium quinoa</name>
    <name type="common">Quinoa</name>
    <dbReference type="NCBI Taxonomy" id="63459"/>
    <lineage>
        <taxon>Eukaryota</taxon>
        <taxon>Viridiplantae</taxon>
        <taxon>Streptophyta</taxon>
        <taxon>Embryophyta</taxon>
        <taxon>Tracheophyta</taxon>
        <taxon>Spermatophyta</taxon>
        <taxon>Magnoliopsida</taxon>
        <taxon>eudicotyledons</taxon>
        <taxon>Gunneridae</taxon>
        <taxon>Pentapetalae</taxon>
        <taxon>Caryophyllales</taxon>
        <taxon>Chenopodiaceae</taxon>
        <taxon>Chenopodioideae</taxon>
        <taxon>Atripliceae</taxon>
        <taxon>Chenopodium</taxon>
    </lineage>
</organism>
<dbReference type="PANTHER" id="PTHR31301">
    <property type="entry name" value="LOB DOMAIN-CONTAINING PROTEIN 4-RELATED"/>
    <property type="match status" value="1"/>
</dbReference>
<name>A0A803M3W8_CHEQI</name>
<feature type="coiled-coil region" evidence="2">
    <location>
        <begin position="257"/>
        <end position="284"/>
    </location>
</feature>
<dbReference type="InterPro" id="IPR027417">
    <property type="entry name" value="P-loop_NTPase"/>
</dbReference>
<dbReference type="PANTHER" id="PTHR31301:SF24">
    <property type="entry name" value="LOB DOMAIN-CONTAINING PROTEIN 21"/>
    <property type="match status" value="1"/>
</dbReference>
<accession>A0A803M3W8</accession>
<dbReference type="SUPFAM" id="SSF52540">
    <property type="entry name" value="P-loop containing nucleoside triphosphate hydrolases"/>
    <property type="match status" value="1"/>
</dbReference>
<reference evidence="4" key="1">
    <citation type="journal article" date="2017" name="Nature">
        <title>The genome of Chenopodium quinoa.</title>
        <authorList>
            <person name="Jarvis D.E."/>
            <person name="Ho Y.S."/>
            <person name="Lightfoot D.J."/>
            <person name="Schmoeckel S.M."/>
            <person name="Li B."/>
            <person name="Borm T.J.A."/>
            <person name="Ohyanagi H."/>
            <person name="Mineta K."/>
            <person name="Michell C.T."/>
            <person name="Saber N."/>
            <person name="Kharbatia N.M."/>
            <person name="Rupper R.R."/>
            <person name="Sharp A.R."/>
            <person name="Dally N."/>
            <person name="Boughton B.A."/>
            <person name="Woo Y.H."/>
            <person name="Gao G."/>
            <person name="Schijlen E.G.W.M."/>
            <person name="Guo X."/>
            <person name="Momin A.A."/>
            <person name="Negrao S."/>
            <person name="Al-Babili S."/>
            <person name="Gehring C."/>
            <person name="Roessner U."/>
            <person name="Jung C."/>
            <person name="Murphy K."/>
            <person name="Arold S.T."/>
            <person name="Gojobori T."/>
            <person name="van der Linden C.G."/>
            <person name="van Loo E.N."/>
            <person name="Jellen E.N."/>
            <person name="Maughan P.J."/>
            <person name="Tester M."/>
        </authorList>
    </citation>
    <scope>NUCLEOTIDE SEQUENCE [LARGE SCALE GENOMIC DNA]</scope>
    <source>
        <strain evidence="4">cv. PI 614886</strain>
    </source>
</reference>
<evidence type="ECO:0000313" key="4">
    <source>
        <dbReference type="EnsemblPlants" id="AUR62022917-RA:cds"/>
    </source>
</evidence>
<dbReference type="AlphaFoldDB" id="A0A803M3W8"/>
<protein>
    <recommendedName>
        <fullName evidence="3">LOB domain-containing protein</fullName>
    </recommendedName>
</protein>
<evidence type="ECO:0000256" key="1">
    <source>
        <dbReference type="ARBA" id="ARBA00005474"/>
    </source>
</evidence>
<comment type="similarity">
    <text evidence="1">Belongs to the LOB domain-containing protein family.</text>
</comment>
<dbReference type="Pfam" id="PF03195">
    <property type="entry name" value="LOB"/>
    <property type="match status" value="1"/>
</dbReference>
<dbReference type="GO" id="GO:0003676">
    <property type="term" value="F:nucleic acid binding"/>
    <property type="evidence" value="ECO:0007669"/>
    <property type="project" value="InterPro"/>
</dbReference>
<keyword evidence="2" id="KW-0175">Coiled coil</keyword>
<dbReference type="PROSITE" id="PS50891">
    <property type="entry name" value="LOB"/>
    <property type="match status" value="1"/>
</dbReference>
<dbReference type="Proteomes" id="UP000596660">
    <property type="component" value="Unplaced"/>
</dbReference>
<dbReference type="Gene3D" id="3.40.50.300">
    <property type="entry name" value="P-loop containing nucleotide triphosphate hydrolases"/>
    <property type="match status" value="1"/>
</dbReference>
<dbReference type="EnsemblPlants" id="AUR62022917-RA">
    <property type="protein sequence ID" value="AUR62022917-RA:cds"/>
    <property type="gene ID" value="AUR62022917"/>
</dbReference>
<keyword evidence="5" id="KW-1185">Reference proteome</keyword>
<sequence length="349" mass="38042">MEEVKKVGFTEPTAIQAQGWPMALKGRDLIGLAETGSGKTLAYLLPAIVHVNAQPILCKGGSKAQEGGICTCFSSSSQLEHVTPYDEDVLQEENNVKQQANEGVVDQMLQSKYVRPCKGNGFLRLFCFTKGFYAAEQGVLSLYVVGRISGCSVDIGHGKIEPKPTMKKGYTEPRSSSSCAACKLLKRRCSPSCIFAPHFRADEPKKFAKVHKVFGASNVSKILNEVPEEHREDTVNSLSYEAEARLRDPVYGCIGAIALLQRRMIQLQHDLALARARLAQYKASSLHSNVTASSNTDDNGLFGLGDHNVSIIHMNLCSEGLISLDQFSQSDNGAYNSNDFGQVPDLLPL</sequence>
<dbReference type="InterPro" id="IPR004883">
    <property type="entry name" value="LOB"/>
</dbReference>
<evidence type="ECO:0000259" key="3">
    <source>
        <dbReference type="PROSITE" id="PS50891"/>
    </source>
</evidence>
<proteinExistence type="inferred from homology"/>
<evidence type="ECO:0000256" key="2">
    <source>
        <dbReference type="SAM" id="Coils"/>
    </source>
</evidence>
<reference evidence="4" key="2">
    <citation type="submission" date="2021-03" db="UniProtKB">
        <authorList>
            <consortium name="EnsemblPlants"/>
        </authorList>
    </citation>
    <scope>IDENTIFICATION</scope>
</reference>
<dbReference type="Pfam" id="PF00270">
    <property type="entry name" value="DEAD"/>
    <property type="match status" value="1"/>
</dbReference>
<feature type="domain" description="LOB" evidence="3">
    <location>
        <begin position="177"/>
        <end position="278"/>
    </location>
</feature>
<evidence type="ECO:0000313" key="5">
    <source>
        <dbReference type="Proteomes" id="UP000596660"/>
    </source>
</evidence>